<protein>
    <submittedName>
        <fullName evidence="3">Transglutaminase-like protein, putative</fullName>
    </submittedName>
</protein>
<dbReference type="InterPro" id="IPR032698">
    <property type="entry name" value="SirB1_N"/>
</dbReference>
<evidence type="ECO:0000259" key="2">
    <source>
        <dbReference type="Pfam" id="PF13369"/>
    </source>
</evidence>
<dbReference type="OrthoDB" id="7544578at2759"/>
<evidence type="ECO:0000256" key="1">
    <source>
        <dbReference type="SAM" id="MobiDB-lite"/>
    </source>
</evidence>
<proteinExistence type="predicted"/>
<feature type="compositionally biased region" description="Basic residues" evidence="1">
    <location>
        <begin position="215"/>
        <end position="231"/>
    </location>
</feature>
<dbReference type="AlphaFoldDB" id="A0A0S4IZ67"/>
<accession>A0A0S4IZ67</accession>
<feature type="region of interest" description="Disordered" evidence="1">
    <location>
        <begin position="205"/>
        <end position="231"/>
    </location>
</feature>
<feature type="domain" description="Protein SirB1 N-terminal" evidence="2">
    <location>
        <begin position="357"/>
        <end position="506"/>
    </location>
</feature>
<sequence length="551" mass="60296">MKSVVLSTYRKALAASSSFVTSEEQAIARTRFVEFLPPMFTLTDDNETLPNIVRRAYRYNYASNQETLKAVTAAFQFMKDASAEHSEVEVLAHWARISSRRRAAHVLRPEGGSEAAPKKAAPRKSSPMKPLAEDLDDMKDPASSAVSIPVWMDGVILISYSYQRNQHDAAANTSGAAVPSDGIAREHRDWLRHILWGQRPNYDVPSTSKTAVKSNGKKKAVGKQKKNHRIPKKSTTSPFMVLRKDAWAMQHLLGVNQVQKKDKSRVSSTSSSLSALGTGAVIEQESYALFKRDIAAQLDAIVAKVRASLVVEQIALLEENIRKKPKRPPVLPHTGVADIRNSSDGPFSESATDYFQKKITRKAVRMQKQLGANDNKEILAGITVETVVRGAIRVFLEDLKFSAITVSPLEGFLIDKVLETRVGSVSLLSILFASVLRTLGVQASVTMDQRCPMIKVEGFRDVVCFVNLADGGTILTSDEALEYHVKAIQSATHARTALKAADPRVVYCGILASMLVATTHSSNSASSSSSSSGDGTRSLLRAQLLYLSRAR</sequence>
<reference evidence="4" key="1">
    <citation type="submission" date="2015-09" db="EMBL/GenBank/DDBJ databases">
        <authorList>
            <consortium name="Pathogen Informatics"/>
        </authorList>
    </citation>
    <scope>NUCLEOTIDE SEQUENCE [LARGE SCALE GENOMIC DNA]</scope>
    <source>
        <strain evidence="4">Lake Konstanz</strain>
    </source>
</reference>
<dbReference type="Pfam" id="PF13369">
    <property type="entry name" value="Transglut_core2"/>
    <property type="match status" value="1"/>
</dbReference>
<dbReference type="EMBL" id="CYKH01000904">
    <property type="protein sequence ID" value="CUG63242.1"/>
    <property type="molecule type" value="Genomic_DNA"/>
</dbReference>
<dbReference type="VEuPathDB" id="TriTrypDB:BSAL_82305"/>
<evidence type="ECO:0000313" key="3">
    <source>
        <dbReference type="EMBL" id="CUG63242.1"/>
    </source>
</evidence>
<name>A0A0S4IZ67_BODSA</name>
<gene>
    <name evidence="3" type="ORF">BSAL_82305</name>
</gene>
<keyword evidence="4" id="KW-1185">Reference proteome</keyword>
<feature type="region of interest" description="Disordered" evidence="1">
    <location>
        <begin position="105"/>
        <end position="140"/>
    </location>
</feature>
<evidence type="ECO:0000313" key="4">
    <source>
        <dbReference type="Proteomes" id="UP000051952"/>
    </source>
</evidence>
<organism evidence="3 4">
    <name type="scientific">Bodo saltans</name>
    <name type="common">Flagellated protozoan</name>
    <dbReference type="NCBI Taxonomy" id="75058"/>
    <lineage>
        <taxon>Eukaryota</taxon>
        <taxon>Discoba</taxon>
        <taxon>Euglenozoa</taxon>
        <taxon>Kinetoplastea</taxon>
        <taxon>Metakinetoplastina</taxon>
        <taxon>Eubodonida</taxon>
        <taxon>Bodonidae</taxon>
        <taxon>Bodo</taxon>
    </lineage>
</organism>
<dbReference type="Proteomes" id="UP000051952">
    <property type="component" value="Unassembled WGS sequence"/>
</dbReference>